<sequence length="374" mass="43111">KSTSSISWVEEITEKTFSKTFSSSSLDLSQNIMIDVEDIRMSKKKDSENDQDNVSKNNKLISRSFCRSKNQSETENIEKIKESSKSSFAVISTSDLEFINDSSVSDTNDLMICESPISEPPNNLSIKRITLNETNSDIRRSWSQLEVRHIKGLFSRKRNIFDWKRRNSYAYTNSTKTNQQLVSESEILIQDSPIFDIIALQADVEKETDIVTRSSQMRKFISCEIYSTEQSYLSHLKNLKKIFMDPFIAAAQNPNPLVNPDDTEIIFAHIEDLTELSTVIVEDLESSMDPWQESESMVGEVFLKYSPYFEALLLYAENHQQSRLAIERANENVLCRKFIQKYTPENHMDYDDLCHAVDNMKALALKCDKAIRQH</sequence>
<evidence type="ECO:0000313" key="2">
    <source>
        <dbReference type="Proteomes" id="UP000789860"/>
    </source>
</evidence>
<name>A0ACA9KJU2_9GLOM</name>
<dbReference type="EMBL" id="CAJVPM010001889">
    <property type="protein sequence ID" value="CAG8475814.1"/>
    <property type="molecule type" value="Genomic_DNA"/>
</dbReference>
<evidence type="ECO:0000313" key="1">
    <source>
        <dbReference type="EMBL" id="CAG8475814.1"/>
    </source>
</evidence>
<reference evidence="1" key="1">
    <citation type="submission" date="2021-06" db="EMBL/GenBank/DDBJ databases">
        <authorList>
            <person name="Kallberg Y."/>
            <person name="Tangrot J."/>
            <person name="Rosling A."/>
        </authorList>
    </citation>
    <scope>NUCLEOTIDE SEQUENCE</scope>
    <source>
        <strain evidence="1">AU212A</strain>
    </source>
</reference>
<gene>
    <name evidence="1" type="ORF">SCALOS_LOCUS2219</name>
</gene>
<organism evidence="1 2">
    <name type="scientific">Scutellospora calospora</name>
    <dbReference type="NCBI Taxonomy" id="85575"/>
    <lineage>
        <taxon>Eukaryota</taxon>
        <taxon>Fungi</taxon>
        <taxon>Fungi incertae sedis</taxon>
        <taxon>Mucoromycota</taxon>
        <taxon>Glomeromycotina</taxon>
        <taxon>Glomeromycetes</taxon>
        <taxon>Diversisporales</taxon>
        <taxon>Gigasporaceae</taxon>
        <taxon>Scutellospora</taxon>
    </lineage>
</organism>
<feature type="non-terminal residue" evidence="1">
    <location>
        <position position="1"/>
    </location>
</feature>
<dbReference type="Proteomes" id="UP000789860">
    <property type="component" value="Unassembled WGS sequence"/>
</dbReference>
<keyword evidence="2" id="KW-1185">Reference proteome</keyword>
<protein>
    <submittedName>
        <fullName evidence="1">9713_t:CDS:1</fullName>
    </submittedName>
</protein>
<proteinExistence type="predicted"/>
<accession>A0ACA9KJU2</accession>
<comment type="caution">
    <text evidence="1">The sequence shown here is derived from an EMBL/GenBank/DDBJ whole genome shotgun (WGS) entry which is preliminary data.</text>
</comment>